<dbReference type="InterPro" id="IPR008613">
    <property type="entry name" value="Excalibur_Ca-bd_domain"/>
</dbReference>
<dbReference type="RefSeq" id="WP_184970625.1">
    <property type="nucleotide sequence ID" value="NZ_JACHIN010000013.1"/>
</dbReference>
<dbReference type="EMBL" id="JACHIN010000013">
    <property type="protein sequence ID" value="MBB5082420.1"/>
    <property type="molecule type" value="Genomic_DNA"/>
</dbReference>
<evidence type="ECO:0000256" key="2">
    <source>
        <dbReference type="SAM" id="Phobius"/>
    </source>
</evidence>
<evidence type="ECO:0000313" key="5">
    <source>
        <dbReference type="Proteomes" id="UP000568380"/>
    </source>
</evidence>
<keyword evidence="2" id="KW-0812">Transmembrane</keyword>
<dbReference type="Proteomes" id="UP000568380">
    <property type="component" value="Unassembled WGS sequence"/>
</dbReference>
<dbReference type="Pfam" id="PF05901">
    <property type="entry name" value="Excalibur"/>
    <property type="match status" value="1"/>
</dbReference>
<keyword evidence="2" id="KW-0472">Membrane</keyword>
<feature type="transmembrane region" description="Helical" evidence="2">
    <location>
        <begin position="22"/>
        <end position="47"/>
    </location>
</feature>
<proteinExistence type="predicted"/>
<dbReference type="Pfam" id="PF01469">
    <property type="entry name" value="Pentapeptide_2"/>
    <property type="match status" value="1"/>
</dbReference>
<sequence>MSMENPPVSDTPRPEQPQASKLTTIVLIVSLVLVIVIAGVLGAVAVLMTRSPDAPLLGAVPPMQLATPIHFAPVRESKEAPCPGEEAVLDELKTTCYLIGKGVTVNAVQQIETVAEDDGTYSVRIAMAPAFKARVATIIQELAGDQRPLAVVLTPANVVVAAPSVLQAMDGDSVSIGPLPKAEAEALAVRLGAGGTGVPGTGAPTGTGSPNTGLPDTGAPNTGSPDTGAPNTGSPNTGAPNTGLPNTGLPNTGLPNTGTGNPTATAPAANTPVGANPTGGSLLPAKDKRYPSCKEAVAAGLGPYTKGRHTEYTWYVDKDNNGTACNSADL</sequence>
<feature type="compositionally biased region" description="Polar residues" evidence="1">
    <location>
        <begin position="219"/>
        <end position="239"/>
    </location>
</feature>
<gene>
    <name evidence="4" type="ORF">HNR40_007915</name>
</gene>
<keyword evidence="5" id="KW-1185">Reference proteome</keyword>
<evidence type="ECO:0000256" key="1">
    <source>
        <dbReference type="SAM" id="MobiDB-lite"/>
    </source>
</evidence>
<feature type="compositionally biased region" description="Low complexity" evidence="1">
    <location>
        <begin position="240"/>
        <end position="278"/>
    </location>
</feature>
<protein>
    <recommendedName>
        <fullName evidence="3">Excalibur calcium-binding domain-containing protein</fullName>
    </recommendedName>
</protein>
<keyword evidence="2" id="KW-1133">Transmembrane helix</keyword>
<comment type="caution">
    <text evidence="4">The sequence shown here is derived from an EMBL/GenBank/DDBJ whole genome shotgun (WGS) entry which is preliminary data.</text>
</comment>
<dbReference type="InterPro" id="IPR002989">
    <property type="entry name" value="Mycobac_pentapep"/>
</dbReference>
<evidence type="ECO:0000313" key="4">
    <source>
        <dbReference type="EMBL" id="MBB5082420.1"/>
    </source>
</evidence>
<organism evidence="4 5">
    <name type="scientific">Nonomuraea endophytica</name>
    <dbReference type="NCBI Taxonomy" id="714136"/>
    <lineage>
        <taxon>Bacteria</taxon>
        <taxon>Bacillati</taxon>
        <taxon>Actinomycetota</taxon>
        <taxon>Actinomycetes</taxon>
        <taxon>Streptosporangiales</taxon>
        <taxon>Streptosporangiaceae</taxon>
        <taxon>Nonomuraea</taxon>
    </lineage>
</organism>
<feature type="region of interest" description="Disordered" evidence="1">
    <location>
        <begin position="193"/>
        <end position="287"/>
    </location>
</feature>
<accession>A0A7W8EIV0</accession>
<dbReference type="Gene3D" id="3.30.1360.200">
    <property type="match status" value="1"/>
</dbReference>
<name>A0A7W8EIV0_9ACTN</name>
<feature type="compositionally biased region" description="Gly residues" evidence="1">
    <location>
        <begin position="193"/>
        <end position="205"/>
    </location>
</feature>
<evidence type="ECO:0000259" key="3">
    <source>
        <dbReference type="Pfam" id="PF05901"/>
    </source>
</evidence>
<feature type="domain" description="Excalibur calcium-binding" evidence="3">
    <location>
        <begin position="290"/>
        <end position="325"/>
    </location>
</feature>
<dbReference type="AlphaFoldDB" id="A0A7W8EIV0"/>
<reference evidence="4 5" key="1">
    <citation type="submission" date="2020-08" db="EMBL/GenBank/DDBJ databases">
        <title>Genomic Encyclopedia of Type Strains, Phase IV (KMG-IV): sequencing the most valuable type-strain genomes for metagenomic binning, comparative biology and taxonomic classification.</title>
        <authorList>
            <person name="Goeker M."/>
        </authorList>
    </citation>
    <scope>NUCLEOTIDE SEQUENCE [LARGE SCALE GENOMIC DNA]</scope>
    <source>
        <strain evidence="4 5">DSM 45385</strain>
    </source>
</reference>